<dbReference type="Gene3D" id="1.10.390.10">
    <property type="entry name" value="Neutral Protease Domain 2"/>
    <property type="match status" value="1"/>
</dbReference>
<evidence type="ECO:0000256" key="6">
    <source>
        <dbReference type="ARBA" id="ARBA00022801"/>
    </source>
</evidence>
<dbReference type="GO" id="GO:0008270">
    <property type="term" value="F:zinc ion binding"/>
    <property type="evidence" value="ECO:0007669"/>
    <property type="project" value="UniProtKB-UniRule"/>
</dbReference>
<dbReference type="InterPro" id="IPR027268">
    <property type="entry name" value="Peptidase_M4/M1_CTD_sf"/>
</dbReference>
<accession>A0A023D286</accession>
<evidence type="ECO:0000256" key="5">
    <source>
        <dbReference type="ARBA" id="ARBA00022723"/>
    </source>
</evidence>
<dbReference type="EMBL" id="BAND01000011">
    <property type="protein sequence ID" value="GAJ27931.1"/>
    <property type="molecule type" value="Genomic_DNA"/>
</dbReference>
<comment type="similarity">
    <text evidence="2 12">Belongs to the peptidase M1 family.</text>
</comment>
<evidence type="ECO:0000313" key="18">
    <source>
        <dbReference type="Proteomes" id="UP000019760"/>
    </source>
</evidence>
<gene>
    <name evidence="17" type="ORF">Amme_011_031</name>
</gene>
<evidence type="ECO:0000256" key="3">
    <source>
        <dbReference type="ARBA" id="ARBA00022438"/>
    </source>
</evidence>
<dbReference type="PRINTS" id="PR00756">
    <property type="entry name" value="ALADIPTASE"/>
</dbReference>
<feature type="site" description="Transition state stabilizer" evidence="11">
    <location>
        <position position="416"/>
    </location>
</feature>
<feature type="domain" description="Peptidase M1 membrane alanine aminopeptidase" evidence="14">
    <location>
        <begin position="259"/>
        <end position="474"/>
    </location>
</feature>
<dbReference type="SUPFAM" id="SSF55486">
    <property type="entry name" value="Metalloproteases ('zincins'), catalytic domain"/>
    <property type="match status" value="1"/>
</dbReference>
<dbReference type="PANTHER" id="PTHR11533:SF174">
    <property type="entry name" value="PUROMYCIN-SENSITIVE AMINOPEPTIDASE-RELATED"/>
    <property type="match status" value="1"/>
</dbReference>
<evidence type="ECO:0000259" key="15">
    <source>
        <dbReference type="Pfam" id="PF11838"/>
    </source>
</evidence>
<feature type="chain" id="PRO_5030001287" description="Aminopeptidase" evidence="13">
    <location>
        <begin position="23"/>
        <end position="877"/>
    </location>
</feature>
<dbReference type="GO" id="GO:0016285">
    <property type="term" value="F:alanyl aminopeptidase activity"/>
    <property type="evidence" value="ECO:0007669"/>
    <property type="project" value="UniProtKB-EC"/>
</dbReference>
<dbReference type="Pfam" id="PF11838">
    <property type="entry name" value="ERAP1_C"/>
    <property type="match status" value="1"/>
</dbReference>
<evidence type="ECO:0000256" key="2">
    <source>
        <dbReference type="ARBA" id="ARBA00010136"/>
    </source>
</evidence>
<evidence type="ECO:0000256" key="10">
    <source>
        <dbReference type="PIRSR" id="PIRSR634016-3"/>
    </source>
</evidence>
<evidence type="ECO:0000256" key="7">
    <source>
        <dbReference type="ARBA" id="ARBA00022833"/>
    </source>
</evidence>
<dbReference type="GO" id="GO:0005615">
    <property type="term" value="C:extracellular space"/>
    <property type="evidence" value="ECO:0007669"/>
    <property type="project" value="TreeGrafter"/>
</dbReference>
<keyword evidence="7 10" id="KW-0862">Zinc</keyword>
<dbReference type="EC" id="3.4.11.-" evidence="12"/>
<dbReference type="Gene3D" id="1.25.50.20">
    <property type="match status" value="1"/>
</dbReference>
<name>A0A023D286_ACIMT</name>
<dbReference type="InterPro" id="IPR024571">
    <property type="entry name" value="ERAP1-like_C_dom"/>
</dbReference>
<keyword evidence="13" id="KW-0732">Signal</keyword>
<dbReference type="OrthoDB" id="100605at2"/>
<feature type="binding site" evidence="10">
    <location>
        <position position="354"/>
    </location>
    <ligand>
        <name>Zn(2+)</name>
        <dbReference type="ChEBI" id="CHEBI:29105"/>
        <note>catalytic</note>
    </ligand>
</feature>
<dbReference type="Gene3D" id="2.60.40.1730">
    <property type="entry name" value="tricorn interacting facor f3 domain"/>
    <property type="match status" value="1"/>
</dbReference>
<keyword evidence="3 12" id="KW-0031">Aminopeptidase</keyword>
<dbReference type="GO" id="GO:0070006">
    <property type="term" value="F:metalloaminopeptidase activity"/>
    <property type="evidence" value="ECO:0007669"/>
    <property type="project" value="TreeGrafter"/>
</dbReference>
<dbReference type="InterPro" id="IPR001930">
    <property type="entry name" value="Peptidase_M1"/>
</dbReference>
<dbReference type="GO" id="GO:0042277">
    <property type="term" value="F:peptide binding"/>
    <property type="evidence" value="ECO:0007669"/>
    <property type="project" value="TreeGrafter"/>
</dbReference>
<comment type="catalytic activity">
    <reaction evidence="1">
        <text>Release of an N-terminal amino acid, Xaa-|-Yaa- from a peptide, amide or arylamide. Xaa is preferably Ala, but may be most amino acids including Pro (slow action). When a terminal hydrophobic residue is followed by a prolyl residue, the two may be released as an intact Xaa-Pro dipeptide.</text>
        <dbReference type="EC" id="3.4.11.2"/>
    </reaction>
</comment>
<dbReference type="AlphaFoldDB" id="A0A023D286"/>
<dbReference type="RefSeq" id="WP_081797399.1">
    <property type="nucleotide sequence ID" value="NZ_BAND01000011.1"/>
</dbReference>
<keyword evidence="5 10" id="KW-0479">Metal-binding</keyword>
<evidence type="ECO:0000259" key="16">
    <source>
        <dbReference type="Pfam" id="PF17900"/>
    </source>
</evidence>
<dbReference type="CDD" id="cd09601">
    <property type="entry name" value="M1_APN-Q_like"/>
    <property type="match status" value="1"/>
</dbReference>
<dbReference type="GO" id="GO:0043171">
    <property type="term" value="P:peptide catabolic process"/>
    <property type="evidence" value="ECO:0007669"/>
    <property type="project" value="TreeGrafter"/>
</dbReference>
<dbReference type="Pfam" id="PF17900">
    <property type="entry name" value="Peptidase_M1_N"/>
    <property type="match status" value="1"/>
</dbReference>
<feature type="domain" description="ERAP1-like C-terminal" evidence="15">
    <location>
        <begin position="549"/>
        <end position="861"/>
    </location>
</feature>
<dbReference type="InterPro" id="IPR034016">
    <property type="entry name" value="M1_APN-typ"/>
</dbReference>
<evidence type="ECO:0000256" key="9">
    <source>
        <dbReference type="PIRSR" id="PIRSR634016-1"/>
    </source>
</evidence>
<feature type="domain" description="Aminopeptidase N-like N-terminal" evidence="16">
    <location>
        <begin position="45"/>
        <end position="224"/>
    </location>
</feature>
<protein>
    <recommendedName>
        <fullName evidence="12">Aminopeptidase</fullName>
        <ecNumber evidence="12">3.4.11.-</ecNumber>
    </recommendedName>
</protein>
<reference evidence="17 18" key="2">
    <citation type="journal article" date="2014" name="FEMS Microbiol. Lett.">
        <title>Draft genomic DNA sequence of the facultatively methylotrophic bacterium Acidomonas methanolica type strain MB58.</title>
        <authorList>
            <person name="Higashiura N."/>
            <person name="Hadano H."/>
            <person name="Hirakawa H."/>
            <person name="Matsutani M."/>
            <person name="Takabe S."/>
            <person name="Matsushita K."/>
            <person name="Azuma Y."/>
        </authorList>
    </citation>
    <scope>NUCLEOTIDE SEQUENCE [LARGE SCALE GENOMIC DNA]</scope>
    <source>
        <strain evidence="17 18">MB58</strain>
    </source>
</reference>
<evidence type="ECO:0000256" key="13">
    <source>
        <dbReference type="SAM" id="SignalP"/>
    </source>
</evidence>
<proteinExistence type="inferred from homology"/>
<dbReference type="GO" id="GO:0016020">
    <property type="term" value="C:membrane"/>
    <property type="evidence" value="ECO:0007669"/>
    <property type="project" value="TreeGrafter"/>
</dbReference>
<feature type="binding site" evidence="10">
    <location>
        <position position="331"/>
    </location>
    <ligand>
        <name>Zn(2+)</name>
        <dbReference type="ChEBI" id="CHEBI:29105"/>
        <note>catalytic</note>
    </ligand>
</feature>
<evidence type="ECO:0000256" key="4">
    <source>
        <dbReference type="ARBA" id="ARBA00022670"/>
    </source>
</evidence>
<dbReference type="InterPro" id="IPR042097">
    <property type="entry name" value="Aminopeptidase_N-like_N_sf"/>
</dbReference>
<keyword evidence="6 12" id="KW-0378">Hydrolase</keyword>
<feature type="binding site" evidence="10">
    <location>
        <position position="335"/>
    </location>
    <ligand>
        <name>Zn(2+)</name>
        <dbReference type="ChEBI" id="CHEBI:29105"/>
        <note>catalytic</note>
    </ligand>
</feature>
<dbReference type="GO" id="GO:0005737">
    <property type="term" value="C:cytoplasm"/>
    <property type="evidence" value="ECO:0007669"/>
    <property type="project" value="TreeGrafter"/>
</dbReference>
<keyword evidence="18" id="KW-1185">Reference proteome</keyword>
<dbReference type="FunFam" id="1.10.390.10:FF:000001">
    <property type="entry name" value="Aminopeptidase"/>
    <property type="match status" value="1"/>
</dbReference>
<evidence type="ECO:0000256" key="8">
    <source>
        <dbReference type="ARBA" id="ARBA00023049"/>
    </source>
</evidence>
<reference evidence="18" key="1">
    <citation type="journal article" date="2014" name="FEMS Microbiol. Lett.">
        <title>Draft Genomic DNA Sequence of the Facultatively Methylotrophic Bacterium Acidomonas methanolica type strain MB58.</title>
        <authorList>
            <person name="Higashiura N."/>
            <person name="Hadano H."/>
            <person name="Hirakawa H."/>
            <person name="Matsutani M."/>
            <person name="Takabe S."/>
            <person name="Matsushita K."/>
            <person name="Azuma Y."/>
        </authorList>
    </citation>
    <scope>NUCLEOTIDE SEQUENCE [LARGE SCALE GENOMIC DNA]</scope>
    <source>
        <strain evidence="18">MB58</strain>
    </source>
</reference>
<comment type="caution">
    <text evidence="17">The sequence shown here is derived from an EMBL/GenBank/DDBJ whole genome shotgun (WGS) entry which is preliminary data.</text>
</comment>
<evidence type="ECO:0000256" key="12">
    <source>
        <dbReference type="RuleBase" id="RU364040"/>
    </source>
</evidence>
<dbReference type="GO" id="GO:0006508">
    <property type="term" value="P:proteolysis"/>
    <property type="evidence" value="ECO:0007669"/>
    <property type="project" value="UniProtKB-KW"/>
</dbReference>
<feature type="active site" description="Proton acceptor" evidence="9">
    <location>
        <position position="332"/>
    </location>
</feature>
<keyword evidence="8 12" id="KW-0482">Metalloprotease</keyword>
<sequence>MRRLLVFSSLLTTLPFSLPALASPTRAETIFSFDTTPGELPKTVVPSAYMIDLVTDPAHLTLSGRETVTIEVRAATSSITLNQAGLTLSAATLDSARTATVTEDQAAQTVTLHFPAPVAPGRHVLTLAWSGPILTTPNGIYRDDYRDAAGKTRQMLVTQFEVADARRMFPCWDEPAFKATFQLNVTMPFEMTPLSNMPVLGVSHQGAATKRVSFRPTPRMSTYLLALVAGDLERVSGETDGVSVSVYAPAGREDQGRHALSAALALLPYYDDYFAVHYPLPKLDMVAIPGNYEAGAMENWGLLTFIDNDLLYDPATSSAATKELVYEVVAHEMAHQWSGDLVTMGWWDNLWLNEGFASWMECKATDRMNPAWQIWPRQHATREKTMAMDGLASTHPIQQPVKGPSDADAAFDDISYGKGELVIRMIEDWLGEDHFRDGMRRYMAAHAYGSTTSADLWQALSAVSAQDVGAVARSFTTQPGIPLVRVASSCANGRTVYHLDPSRFTLDGRDAESPGWRIPVVAGGPGLGTSRLVLGGHATLEASGCAAPLKLNLGESGYYRVAYDDAAFTALNRALTRFAPADRANLLGDQFALFEAGQAPLARSVALLNTLEAAGGERNIAVVEELIAELTSLDHDAAGSPHRPAFEAWARRSLAPVFKQLGWTPRPGETLVDTILRPEVIDALGRLGDAAVIDGARRRFAAWRADPSALRPDQVGPVAGMAVRTGLPGAWETVAARVKASTSTEEKARLLDALSQARDPASIRRNVAFAYGGGVPNGRIVSFLGDVAESSEQPDLVWSLVKAQEATIRPHLTPGSTDKLLPRIAAASIDPATLAALATDPAATRSPGARIATQRALETARTHQAVVTRVLKELASF</sequence>
<dbReference type="Pfam" id="PF01433">
    <property type="entry name" value="Peptidase_M1"/>
    <property type="match status" value="1"/>
</dbReference>
<keyword evidence="4 12" id="KW-0645">Protease</keyword>
<dbReference type="Proteomes" id="UP000019760">
    <property type="component" value="Unassembled WGS sequence"/>
</dbReference>
<dbReference type="InterPro" id="IPR014782">
    <property type="entry name" value="Peptidase_M1_dom"/>
</dbReference>
<evidence type="ECO:0000256" key="1">
    <source>
        <dbReference type="ARBA" id="ARBA00000098"/>
    </source>
</evidence>
<dbReference type="SUPFAM" id="SSF63737">
    <property type="entry name" value="Leukotriene A4 hydrolase N-terminal domain"/>
    <property type="match status" value="1"/>
</dbReference>
<evidence type="ECO:0000256" key="11">
    <source>
        <dbReference type="PIRSR" id="PIRSR634016-4"/>
    </source>
</evidence>
<dbReference type="InterPro" id="IPR045357">
    <property type="entry name" value="Aminopeptidase_N-like_N"/>
</dbReference>
<organism evidence="17 18">
    <name type="scientific">Acidomonas methanolica NBRC 104435</name>
    <dbReference type="NCBI Taxonomy" id="1231351"/>
    <lineage>
        <taxon>Bacteria</taxon>
        <taxon>Pseudomonadati</taxon>
        <taxon>Pseudomonadota</taxon>
        <taxon>Alphaproteobacteria</taxon>
        <taxon>Acetobacterales</taxon>
        <taxon>Acetobacteraceae</taxon>
        <taxon>Acidomonas</taxon>
    </lineage>
</organism>
<feature type="signal peptide" evidence="13">
    <location>
        <begin position="1"/>
        <end position="22"/>
    </location>
</feature>
<dbReference type="PANTHER" id="PTHR11533">
    <property type="entry name" value="PROTEASE M1 ZINC METALLOPROTEASE"/>
    <property type="match status" value="1"/>
</dbReference>
<evidence type="ECO:0000259" key="14">
    <source>
        <dbReference type="Pfam" id="PF01433"/>
    </source>
</evidence>
<evidence type="ECO:0000313" key="17">
    <source>
        <dbReference type="EMBL" id="GAJ27931.1"/>
    </source>
</evidence>
<comment type="cofactor">
    <cofactor evidence="10 12">
        <name>Zn(2+)</name>
        <dbReference type="ChEBI" id="CHEBI:29105"/>
    </cofactor>
    <text evidence="10 12">Binds 1 zinc ion per subunit.</text>
</comment>
<dbReference type="InterPro" id="IPR050344">
    <property type="entry name" value="Peptidase_M1_aminopeptidases"/>
</dbReference>